<organism evidence="1 2">
    <name type="scientific">Capnocytophaga ochracea</name>
    <dbReference type="NCBI Taxonomy" id="1018"/>
    <lineage>
        <taxon>Bacteria</taxon>
        <taxon>Pseudomonadati</taxon>
        <taxon>Bacteroidota</taxon>
        <taxon>Flavobacteriia</taxon>
        <taxon>Flavobacteriales</taxon>
        <taxon>Flavobacteriaceae</taxon>
        <taxon>Capnocytophaga</taxon>
    </lineage>
</organism>
<name>A0A2X2RDF4_CAPOC</name>
<dbReference type="EMBL" id="UARG01000017">
    <property type="protein sequence ID" value="SQA79158.1"/>
    <property type="molecule type" value="Genomic_DNA"/>
</dbReference>
<evidence type="ECO:0000313" key="1">
    <source>
        <dbReference type="EMBL" id="SQA79158.1"/>
    </source>
</evidence>
<protein>
    <submittedName>
        <fullName evidence="1">Uncharacterized protein</fullName>
    </submittedName>
</protein>
<dbReference type="RefSeq" id="WP_252864896.1">
    <property type="nucleotide sequence ID" value="NZ_UARG01000017.1"/>
</dbReference>
<dbReference type="Proteomes" id="UP000249891">
    <property type="component" value="Unassembled WGS sequence"/>
</dbReference>
<reference evidence="1 2" key="1">
    <citation type="submission" date="2018-06" db="EMBL/GenBank/DDBJ databases">
        <authorList>
            <consortium name="Pathogen Informatics"/>
            <person name="Doyle S."/>
        </authorList>
    </citation>
    <scope>NUCLEOTIDE SEQUENCE [LARGE SCALE GENOMIC DNA]</scope>
    <source>
        <strain evidence="1 2">NCTC11546</strain>
    </source>
</reference>
<proteinExistence type="predicted"/>
<accession>A0A2X2RDF4</accession>
<dbReference type="AlphaFoldDB" id="A0A2X2RDF4"/>
<evidence type="ECO:0000313" key="2">
    <source>
        <dbReference type="Proteomes" id="UP000249891"/>
    </source>
</evidence>
<gene>
    <name evidence="1" type="ORF">NCTC11546_02419</name>
</gene>
<sequence length="144" mass="17488">MDNFHKDYYEEFNSSNKSKAVINLDGNLSEKKQKSKKMEQNIKDNNLIIKNKNDDIEDTFCYKLFEEQYFDTDKLKELINYVLFNKLDVKEIGILKWIINCVDNCFIYHKDVDDYYRIKNYSKAIENKWDTDWKLKLIDVLEKK</sequence>